<evidence type="ECO:0000256" key="3">
    <source>
        <dbReference type="ARBA" id="ARBA00022927"/>
    </source>
</evidence>
<dbReference type="GO" id="GO:0043328">
    <property type="term" value="P:protein transport to vacuole involved in ubiquitin-dependent protein catabolic process via the multivesicular body sorting pathway"/>
    <property type="evidence" value="ECO:0007669"/>
    <property type="project" value="TreeGrafter"/>
</dbReference>
<evidence type="ECO:0008006" key="6">
    <source>
        <dbReference type="Google" id="ProtNLM"/>
    </source>
</evidence>
<dbReference type="GO" id="GO:0006623">
    <property type="term" value="P:protein targeting to vacuole"/>
    <property type="evidence" value="ECO:0007669"/>
    <property type="project" value="EnsemblFungi"/>
</dbReference>
<dbReference type="Pfam" id="PF05871">
    <property type="entry name" value="ESCRT-II"/>
    <property type="match status" value="1"/>
</dbReference>
<dbReference type="InterPro" id="IPR008570">
    <property type="entry name" value="ESCRT-II_cplx_Vps25-sub"/>
</dbReference>
<dbReference type="GO" id="GO:0000122">
    <property type="term" value="P:negative regulation of transcription by RNA polymerase II"/>
    <property type="evidence" value="ECO:0007669"/>
    <property type="project" value="EnsemblFungi"/>
</dbReference>
<accession>H2AXL9</accession>
<dbReference type="GeneID" id="13884610"/>
<evidence type="ECO:0000256" key="2">
    <source>
        <dbReference type="ARBA" id="ARBA00022448"/>
    </source>
</evidence>
<dbReference type="InParanoid" id="H2AXL9"/>
<dbReference type="eggNOG" id="KOG4068">
    <property type="taxonomic scope" value="Eukaryota"/>
</dbReference>
<sequence>MQLEYPPIYSFPPLYTRQPNKIIRTKQIESWITIILDLASKNKLWTISKDGTIENSLNIFQNNDIGRSVPPLFIVEIMKIMFTNGQLVSKSDKKSDFDSDLSNEFYILWKPIESWGSLILEWFETSNKMNQVVTLYELGEGDESIGWEFHEMPAPLLVKSLKNLVSRNRCTLIKDENDKYIAMKVI</sequence>
<dbReference type="Gene3D" id="1.10.10.570">
    <property type="entry name" value="Winged helix' DNA-binding domain. Chain C. Domain 1"/>
    <property type="match status" value="1"/>
</dbReference>
<dbReference type="GO" id="GO:0005198">
    <property type="term" value="F:structural molecule activity"/>
    <property type="evidence" value="ECO:0007669"/>
    <property type="project" value="EnsemblFungi"/>
</dbReference>
<keyword evidence="3" id="KW-0653">Protein transport</keyword>
<evidence type="ECO:0000313" key="5">
    <source>
        <dbReference type="Proteomes" id="UP000005220"/>
    </source>
</evidence>
<dbReference type="PANTHER" id="PTHR13149">
    <property type="entry name" value="VACUOLAR PROTEIN SORTING-ASSOCIATED PROTEIN VPS25"/>
    <property type="match status" value="1"/>
</dbReference>
<organism evidence="4 5">
    <name type="scientific">Kazachstania africana (strain ATCC 22294 / BCRC 22015 / CBS 2517 / CECT 1963 / NBRC 1671 / NRRL Y-8276)</name>
    <name type="common">Yeast</name>
    <name type="synonym">Kluyveromyces africanus</name>
    <dbReference type="NCBI Taxonomy" id="1071382"/>
    <lineage>
        <taxon>Eukaryota</taxon>
        <taxon>Fungi</taxon>
        <taxon>Dikarya</taxon>
        <taxon>Ascomycota</taxon>
        <taxon>Saccharomycotina</taxon>
        <taxon>Saccharomycetes</taxon>
        <taxon>Saccharomycetales</taxon>
        <taxon>Saccharomycetaceae</taxon>
        <taxon>Kazachstania</taxon>
    </lineage>
</organism>
<dbReference type="GO" id="GO:0042803">
    <property type="term" value="F:protein homodimerization activity"/>
    <property type="evidence" value="ECO:0007669"/>
    <property type="project" value="TreeGrafter"/>
</dbReference>
<dbReference type="SUPFAM" id="SSF46785">
    <property type="entry name" value="Winged helix' DNA-binding domain"/>
    <property type="match status" value="2"/>
</dbReference>
<evidence type="ECO:0000313" key="4">
    <source>
        <dbReference type="EMBL" id="CCF59119.1"/>
    </source>
</evidence>
<keyword evidence="2" id="KW-0813">Transport</keyword>
<gene>
    <name evidence="4" type="primary">KAFR0G00860</name>
    <name evidence="4" type="ORF">KAFR_0G00860</name>
</gene>
<dbReference type="KEGG" id="kaf:KAFR_0G00860"/>
<dbReference type="InterPro" id="IPR014041">
    <property type="entry name" value="ESCRT-II_cplx_Vps25-sub_N"/>
</dbReference>
<dbReference type="GO" id="GO:1904669">
    <property type="term" value="P:ATP export"/>
    <property type="evidence" value="ECO:0007669"/>
    <property type="project" value="EnsemblFungi"/>
</dbReference>
<protein>
    <recommendedName>
        <fullName evidence="6">ESCRT-II complex subunit VPS25</fullName>
    </recommendedName>
</protein>
<dbReference type="RefSeq" id="XP_003958254.1">
    <property type="nucleotide sequence ID" value="XM_003958205.1"/>
</dbReference>
<dbReference type="InterPro" id="IPR036390">
    <property type="entry name" value="WH_DNA-bd_sf"/>
</dbReference>
<dbReference type="OrthoDB" id="245150at2759"/>
<dbReference type="PANTHER" id="PTHR13149:SF0">
    <property type="entry name" value="VACUOLAR PROTEIN-SORTING-ASSOCIATED PROTEIN 25"/>
    <property type="match status" value="1"/>
</dbReference>
<name>H2AXL9_KAZAF</name>
<keyword evidence="5" id="KW-1185">Reference proteome</keyword>
<comment type="similarity">
    <text evidence="1">Belongs to the VPS25 family.</text>
</comment>
<dbReference type="InterPro" id="IPR036388">
    <property type="entry name" value="WH-like_DNA-bd_sf"/>
</dbReference>
<evidence type="ECO:0000256" key="1">
    <source>
        <dbReference type="ARBA" id="ARBA00009674"/>
    </source>
</evidence>
<dbReference type="STRING" id="1071382.H2AXL9"/>
<dbReference type="EMBL" id="HE650827">
    <property type="protein sequence ID" value="CCF59119.1"/>
    <property type="molecule type" value="Genomic_DNA"/>
</dbReference>
<dbReference type="Proteomes" id="UP000005220">
    <property type="component" value="Chromosome 7"/>
</dbReference>
<dbReference type="HOGENOM" id="CLU_087657_1_1_1"/>
<dbReference type="GO" id="GO:0000814">
    <property type="term" value="C:ESCRT II complex"/>
    <property type="evidence" value="ECO:0007669"/>
    <property type="project" value="EnsemblFungi"/>
</dbReference>
<reference evidence="4 5" key="1">
    <citation type="journal article" date="2011" name="Proc. Natl. Acad. Sci. U.S.A.">
        <title>Evolutionary erosion of yeast sex chromosomes by mating-type switching accidents.</title>
        <authorList>
            <person name="Gordon J.L."/>
            <person name="Armisen D."/>
            <person name="Proux-Wera E."/>
            <person name="Oheigeartaigh S.S."/>
            <person name="Byrne K.P."/>
            <person name="Wolfe K.H."/>
        </authorList>
    </citation>
    <scope>NUCLEOTIDE SEQUENCE [LARGE SCALE GENOMIC DNA]</scope>
    <source>
        <strain evidence="5">ATCC 22294 / BCRC 22015 / CBS 2517 / CECT 1963 / NBRC 1671 / NRRL Y-8276</strain>
    </source>
</reference>
<dbReference type="AlphaFoldDB" id="H2AXL9"/>
<dbReference type="Gene3D" id="1.10.10.10">
    <property type="entry name" value="Winged helix-like DNA-binding domain superfamily/Winged helix DNA-binding domain"/>
    <property type="match status" value="1"/>
</dbReference>
<proteinExistence type="inferred from homology"/>
<dbReference type="FunCoup" id="H2AXL9">
    <property type="interactions" value="887"/>
</dbReference>